<dbReference type="Proteomes" id="UP000533476">
    <property type="component" value="Unassembled WGS sequence"/>
</dbReference>
<organism evidence="1 2">
    <name type="scientific">Sulfobacillus harzensis</name>
    <dbReference type="NCBI Taxonomy" id="2729629"/>
    <lineage>
        <taxon>Bacteria</taxon>
        <taxon>Bacillati</taxon>
        <taxon>Bacillota</taxon>
        <taxon>Clostridia</taxon>
        <taxon>Eubacteriales</taxon>
        <taxon>Clostridiales Family XVII. Incertae Sedis</taxon>
        <taxon>Sulfobacillus</taxon>
    </lineage>
</organism>
<proteinExistence type="predicted"/>
<accession>A0A7Y0Q4H1</accession>
<protein>
    <submittedName>
        <fullName evidence="1">Uncharacterized protein</fullName>
    </submittedName>
</protein>
<evidence type="ECO:0000313" key="1">
    <source>
        <dbReference type="EMBL" id="NMP24016.1"/>
    </source>
</evidence>
<evidence type="ECO:0000313" key="2">
    <source>
        <dbReference type="Proteomes" id="UP000533476"/>
    </source>
</evidence>
<gene>
    <name evidence="1" type="ORF">HIJ39_16915</name>
</gene>
<keyword evidence="2" id="KW-1185">Reference proteome</keyword>
<sequence length="64" mass="7225">MRSDGIADRLRTQAARRQATVAPITLDGTTLTIRETNRDKRYRRAYTLSVYSGTARELPETGEP</sequence>
<comment type="caution">
    <text evidence="1">The sequence shown here is derived from an EMBL/GenBank/DDBJ whole genome shotgun (WGS) entry which is preliminary data.</text>
</comment>
<dbReference type="EMBL" id="JABBVZ010000079">
    <property type="protein sequence ID" value="NMP24016.1"/>
    <property type="molecule type" value="Genomic_DNA"/>
</dbReference>
<reference evidence="1 2" key="1">
    <citation type="submission" date="2020-04" db="EMBL/GenBank/DDBJ databases">
        <authorList>
            <person name="Zhang R."/>
            <person name="Schippers A."/>
        </authorList>
    </citation>
    <scope>NUCLEOTIDE SEQUENCE [LARGE SCALE GENOMIC DNA]</scope>
    <source>
        <strain evidence="1 2">DSM 109850</strain>
    </source>
</reference>
<name>A0A7Y0Q4H1_9FIRM</name>
<dbReference type="AlphaFoldDB" id="A0A7Y0Q4H1"/>